<reference evidence="2" key="2">
    <citation type="submission" date="2021-04" db="EMBL/GenBank/DDBJ databases">
        <authorList>
            <person name="Gilroy R."/>
        </authorList>
    </citation>
    <scope>NUCLEOTIDE SEQUENCE</scope>
    <source>
        <strain evidence="2">USASDec5-558</strain>
    </source>
</reference>
<comment type="caution">
    <text evidence="2">The sequence shown here is derived from an EMBL/GenBank/DDBJ whole genome shotgun (WGS) entry which is preliminary data.</text>
</comment>
<keyword evidence="1" id="KW-1133">Transmembrane helix</keyword>
<evidence type="ECO:0000313" key="2">
    <source>
        <dbReference type="EMBL" id="HIX56529.1"/>
    </source>
</evidence>
<keyword evidence="1" id="KW-0472">Membrane</keyword>
<organism evidence="2 3">
    <name type="scientific">Candidatus Anaerobiospirillum pullistercoris</name>
    <dbReference type="NCBI Taxonomy" id="2838452"/>
    <lineage>
        <taxon>Bacteria</taxon>
        <taxon>Pseudomonadati</taxon>
        <taxon>Pseudomonadota</taxon>
        <taxon>Gammaproteobacteria</taxon>
        <taxon>Aeromonadales</taxon>
        <taxon>Succinivibrionaceae</taxon>
        <taxon>Anaerobiospirillum</taxon>
    </lineage>
</organism>
<feature type="transmembrane region" description="Helical" evidence="1">
    <location>
        <begin position="23"/>
        <end position="44"/>
    </location>
</feature>
<name>A0A9D2B125_9GAMM</name>
<proteinExistence type="predicted"/>
<dbReference type="AlphaFoldDB" id="A0A9D2B125"/>
<evidence type="ECO:0000313" key="3">
    <source>
        <dbReference type="Proteomes" id="UP000886829"/>
    </source>
</evidence>
<dbReference type="EMBL" id="DXEV01000070">
    <property type="protein sequence ID" value="HIX56529.1"/>
    <property type="molecule type" value="Genomic_DNA"/>
</dbReference>
<sequence>MEKFFFGVALVAMVGVHYLTDNITYSIGTFAGLYTILLCISFALKSRNK</sequence>
<gene>
    <name evidence="2" type="ORF">H9850_03540</name>
</gene>
<reference evidence="2" key="1">
    <citation type="journal article" date="2021" name="PeerJ">
        <title>Extensive microbial diversity within the chicken gut microbiome revealed by metagenomics and culture.</title>
        <authorList>
            <person name="Gilroy R."/>
            <person name="Ravi A."/>
            <person name="Getino M."/>
            <person name="Pursley I."/>
            <person name="Horton D.L."/>
            <person name="Alikhan N.F."/>
            <person name="Baker D."/>
            <person name="Gharbi K."/>
            <person name="Hall N."/>
            <person name="Watson M."/>
            <person name="Adriaenssens E.M."/>
            <person name="Foster-Nyarko E."/>
            <person name="Jarju S."/>
            <person name="Secka A."/>
            <person name="Antonio M."/>
            <person name="Oren A."/>
            <person name="Chaudhuri R.R."/>
            <person name="La Ragione R."/>
            <person name="Hildebrand F."/>
            <person name="Pallen M.J."/>
        </authorList>
    </citation>
    <scope>NUCLEOTIDE SEQUENCE</scope>
    <source>
        <strain evidence="2">USASDec5-558</strain>
    </source>
</reference>
<protein>
    <submittedName>
        <fullName evidence="2">Uncharacterized protein</fullName>
    </submittedName>
</protein>
<dbReference type="Proteomes" id="UP000886829">
    <property type="component" value="Unassembled WGS sequence"/>
</dbReference>
<evidence type="ECO:0000256" key="1">
    <source>
        <dbReference type="SAM" id="Phobius"/>
    </source>
</evidence>
<keyword evidence="1" id="KW-0812">Transmembrane</keyword>
<accession>A0A9D2B125</accession>